<sequence length="46" mass="4761">QLETFLVMDSDGRPTIAAAAAAAVGECLRGVDGSVIDQIIVWRSTG</sequence>
<comment type="caution">
    <text evidence="1">The sequence shown here is derived from an EMBL/GenBank/DDBJ whole genome shotgun (WGS) entry which is preliminary data.</text>
</comment>
<keyword evidence="2" id="KW-1185">Reference proteome</keyword>
<evidence type="ECO:0000313" key="2">
    <source>
        <dbReference type="Proteomes" id="UP000805704"/>
    </source>
</evidence>
<reference evidence="1" key="1">
    <citation type="submission" date="2020-04" db="EMBL/GenBank/DDBJ databases">
        <title>A chromosome-scale assembly and high-density genetic map of the yellow drum (Nibea albiflora) genome.</title>
        <authorList>
            <person name="Xu D."/>
            <person name="Zhang W."/>
            <person name="Chen R."/>
            <person name="Tan P."/>
            <person name="Wang L."/>
            <person name="Song H."/>
            <person name="Tian L."/>
            <person name="Zhu Q."/>
            <person name="Wang B."/>
        </authorList>
    </citation>
    <scope>NUCLEOTIDE SEQUENCE</scope>
    <source>
        <strain evidence="1">ZJHYS-2018</strain>
    </source>
</reference>
<dbReference type="Proteomes" id="UP000805704">
    <property type="component" value="Chromosome 3"/>
</dbReference>
<accession>A0ACB7EQ46</accession>
<proteinExistence type="predicted"/>
<gene>
    <name evidence="1" type="ORF">GBF38_008392</name>
</gene>
<evidence type="ECO:0000313" key="1">
    <source>
        <dbReference type="EMBL" id="KAG8004166.1"/>
    </source>
</evidence>
<feature type="non-terminal residue" evidence="1">
    <location>
        <position position="46"/>
    </location>
</feature>
<feature type="non-terminal residue" evidence="1">
    <location>
        <position position="1"/>
    </location>
</feature>
<dbReference type="EMBL" id="CM024791">
    <property type="protein sequence ID" value="KAG8004166.1"/>
    <property type="molecule type" value="Genomic_DNA"/>
</dbReference>
<organism evidence="1 2">
    <name type="scientific">Nibea albiflora</name>
    <name type="common">Yellow drum</name>
    <name type="synonym">Corvina albiflora</name>
    <dbReference type="NCBI Taxonomy" id="240163"/>
    <lineage>
        <taxon>Eukaryota</taxon>
        <taxon>Metazoa</taxon>
        <taxon>Chordata</taxon>
        <taxon>Craniata</taxon>
        <taxon>Vertebrata</taxon>
        <taxon>Euteleostomi</taxon>
        <taxon>Actinopterygii</taxon>
        <taxon>Neopterygii</taxon>
        <taxon>Teleostei</taxon>
        <taxon>Neoteleostei</taxon>
        <taxon>Acanthomorphata</taxon>
        <taxon>Eupercaria</taxon>
        <taxon>Sciaenidae</taxon>
        <taxon>Nibea</taxon>
    </lineage>
</organism>
<protein>
    <submittedName>
        <fullName evidence="1">Uncharacterized protein</fullName>
    </submittedName>
</protein>
<name>A0ACB7EQ46_NIBAL</name>